<dbReference type="PANTHER" id="PTHR43861">
    <property type="entry name" value="TRANS-ACONITATE 2-METHYLTRANSFERASE-RELATED"/>
    <property type="match status" value="1"/>
</dbReference>
<proteinExistence type="predicted"/>
<name>A0A1W9NXL9_UNCC3</name>
<keyword evidence="2" id="KW-0808">Transferase</keyword>
<dbReference type="Pfam" id="PF13649">
    <property type="entry name" value="Methyltransf_25"/>
    <property type="match status" value="1"/>
</dbReference>
<dbReference type="Gene3D" id="3.40.50.150">
    <property type="entry name" value="Vaccinia Virus protein VP39"/>
    <property type="match status" value="1"/>
</dbReference>
<evidence type="ECO:0000259" key="3">
    <source>
        <dbReference type="Pfam" id="PF13649"/>
    </source>
</evidence>
<dbReference type="PANTHER" id="PTHR43861:SF1">
    <property type="entry name" value="TRANS-ACONITATE 2-METHYLTRANSFERASE"/>
    <property type="match status" value="1"/>
</dbReference>
<feature type="domain" description="Methyltransferase" evidence="3">
    <location>
        <begin position="50"/>
        <end position="138"/>
    </location>
</feature>
<evidence type="ECO:0000313" key="4">
    <source>
        <dbReference type="EMBL" id="OQX50772.1"/>
    </source>
</evidence>
<dbReference type="CDD" id="cd02440">
    <property type="entry name" value="AdoMet_MTases"/>
    <property type="match status" value="1"/>
</dbReference>
<dbReference type="InterPro" id="IPR029063">
    <property type="entry name" value="SAM-dependent_MTases_sf"/>
</dbReference>
<evidence type="ECO:0000256" key="2">
    <source>
        <dbReference type="ARBA" id="ARBA00022679"/>
    </source>
</evidence>
<dbReference type="GO" id="GO:0032259">
    <property type="term" value="P:methylation"/>
    <property type="evidence" value="ECO:0007669"/>
    <property type="project" value="UniProtKB-KW"/>
</dbReference>
<dbReference type="GO" id="GO:0008168">
    <property type="term" value="F:methyltransferase activity"/>
    <property type="evidence" value="ECO:0007669"/>
    <property type="project" value="UniProtKB-KW"/>
</dbReference>
<keyword evidence="1" id="KW-0489">Methyltransferase</keyword>
<dbReference type="Proteomes" id="UP000192520">
    <property type="component" value="Unassembled WGS sequence"/>
</dbReference>
<evidence type="ECO:0000313" key="5">
    <source>
        <dbReference type="Proteomes" id="UP000192520"/>
    </source>
</evidence>
<comment type="caution">
    <text evidence="4">The sequence shown here is derived from an EMBL/GenBank/DDBJ whole genome shotgun (WGS) entry which is preliminary data.</text>
</comment>
<dbReference type="AlphaFoldDB" id="A0A1W9NXL9"/>
<dbReference type="SUPFAM" id="SSF53335">
    <property type="entry name" value="S-adenosyl-L-methionine-dependent methyltransferases"/>
    <property type="match status" value="1"/>
</dbReference>
<accession>A0A1W9NXL9</accession>
<dbReference type="STRING" id="1968527.B5M47_03255"/>
<dbReference type="EMBL" id="MZGJ01000020">
    <property type="protein sequence ID" value="OQX50772.1"/>
    <property type="molecule type" value="Genomic_DNA"/>
</dbReference>
<evidence type="ECO:0000256" key="1">
    <source>
        <dbReference type="ARBA" id="ARBA00022603"/>
    </source>
</evidence>
<protein>
    <recommendedName>
        <fullName evidence="3">Methyltransferase domain-containing protein</fullName>
    </recommendedName>
</protein>
<sequence>MLPAPYLSQLAEKAFHYFGNGYTKTAKRHFEKIRPFIDKFLLSVNRQGKILDIGCGPGFLLEYLASRGFESLLGIDVSEAELREAQKRVPTHQLLKENFHRLNFYPKEFSTIFAINSLQYTTKQALDEVLKKINKIINLKGRLFIVLPEGSEERITEETYVDPETKERRQHAVYHSYYTQEEIVSKLKNAGFTVISSERLADPLFTRPLIIVSAQKSAPLGRE</sequence>
<organism evidence="4 5">
    <name type="scientific">candidate division CPR3 bacterium 4484_211</name>
    <dbReference type="NCBI Taxonomy" id="1968527"/>
    <lineage>
        <taxon>Bacteria</taxon>
        <taxon>Bacteria division CPR3</taxon>
    </lineage>
</organism>
<dbReference type="InterPro" id="IPR041698">
    <property type="entry name" value="Methyltransf_25"/>
</dbReference>
<reference evidence="5" key="1">
    <citation type="submission" date="2017-03" db="EMBL/GenBank/DDBJ databases">
        <title>Novel pathways for hydrocarbon cycling and metabolic interdependencies in hydrothermal sediment communities.</title>
        <authorList>
            <person name="Dombrowski N."/>
            <person name="Seitz K."/>
            <person name="Teske A."/>
            <person name="Baker B."/>
        </authorList>
    </citation>
    <scope>NUCLEOTIDE SEQUENCE [LARGE SCALE GENOMIC DNA]</scope>
</reference>
<gene>
    <name evidence="4" type="ORF">B5M47_03255</name>
</gene>